<evidence type="ECO:0000313" key="3">
    <source>
        <dbReference type="Proteomes" id="UP000026922"/>
    </source>
</evidence>
<gene>
    <name evidence="2" type="ORF">K737_301228</name>
</gene>
<dbReference type="RefSeq" id="WP_023491318.1">
    <property type="nucleotide sequence ID" value="NZ_ARPM03000202.1"/>
</dbReference>
<evidence type="ECO:0000313" key="2">
    <source>
        <dbReference type="EMBL" id="ETZ04391.1"/>
    </source>
</evidence>
<dbReference type="AlphaFoldDB" id="A0A061JFK9"/>
<protein>
    <recommendedName>
        <fullName evidence="1">DUF4815 domain-containing protein</fullName>
    </recommendedName>
</protein>
<accession>A0A061JFK9</accession>
<comment type="caution">
    <text evidence="2">The sequence shown here is derived from an EMBL/GenBank/DDBJ whole genome shotgun (WGS) entry which is preliminary data.</text>
</comment>
<name>A0A061JFK9_9PROT</name>
<proteinExistence type="predicted"/>
<dbReference type="Proteomes" id="UP000026922">
    <property type="component" value="Unassembled WGS sequence"/>
</dbReference>
<sequence>MTLNSYYNRYDPAKKYDRTLFLAGRGLQSAELNEMQDYALHNLKGIGDAIFRDGDVIRGGTCVVAPDTGNTTLESGFIYLRGAVREIGSTNFTIPTNATVRIGVWYVESTMTELEDPGLRDPAIGTRNYQEPGAARLKAEIPWDFQVDGIAPPTHEGEFYPIYGVENGAFIQHAPPPQFDAVNSALARYDRESNGSYVVTGMDVRYLDKDNGEQVFVINEGKAHVDGFEIELAHSLRVRFPSDPDIQTIDSEPHTFQPDAQGVMDLVLNENPAHQVLDVDVTIQKTITMTHGSYTGVMDPIPDTAVLEIMQIKQGTTIYVNGTDYRLRSGDVDWSLSGAEPAPGSSYEITYRYRSRITPTDITEDGFKIGGAVTGTLVLVDYSWMMPCYDLITIDAKGVVRRIKGLAPPWRPSVPKAPSGQLALAYVYQNWRSATKPDVFNNAIHAIPMSDIEAMRSSINDLYDLIAQERLRNDANSREPAAKKGIFVDPFFDDDMRDQGINQTAAIVDRELVLPIGGNIADAGKGVDPWLLPYVLEPVLEPVLEQLLQTVEMKINPYHAFAPIPAKVAINLNVDRWTEVETTWSSPITQRFSVLSSPVTRQVVVGGGVLSRVTSSTTQNVSIGTQMSQTNELLSSTSREAAFMRQATQTFELDGFAPGEQLRLVFDGINVEPVSL</sequence>
<feature type="domain" description="DUF4815" evidence="1">
    <location>
        <begin position="6"/>
        <end position="584"/>
    </location>
</feature>
<reference evidence="2 3" key="1">
    <citation type="journal article" date="2013" name="Genome Announc.">
        <title>Draft Genome Sequence of Holospora undulata Strain HU1, a Micronucleus-Specific Symbiont of the Ciliate Paramecium caudatum.</title>
        <authorList>
            <person name="Dohra H."/>
            <person name="Suzuki H."/>
            <person name="Suzuki T."/>
            <person name="Tanaka K."/>
            <person name="Fujishima M."/>
        </authorList>
    </citation>
    <scope>NUCLEOTIDE SEQUENCE [LARGE SCALE GENOMIC DNA]</scope>
    <source>
        <strain evidence="2 3">HU1</strain>
    </source>
</reference>
<organism evidence="2 3">
    <name type="scientific">Holospora undulata HU1</name>
    <dbReference type="NCBI Taxonomy" id="1321371"/>
    <lineage>
        <taxon>Bacteria</taxon>
        <taxon>Pseudomonadati</taxon>
        <taxon>Pseudomonadota</taxon>
        <taxon>Alphaproteobacteria</taxon>
        <taxon>Holosporales</taxon>
        <taxon>Holosporaceae</taxon>
        <taxon>Holospora</taxon>
    </lineage>
</organism>
<dbReference type="Pfam" id="PF16075">
    <property type="entry name" value="DUF4815"/>
    <property type="match status" value="1"/>
</dbReference>
<dbReference type="EMBL" id="ARPM03000202">
    <property type="protein sequence ID" value="ETZ04391.1"/>
    <property type="molecule type" value="Genomic_DNA"/>
</dbReference>
<dbReference type="InterPro" id="IPR032096">
    <property type="entry name" value="DUF4815"/>
</dbReference>
<evidence type="ECO:0000259" key="1">
    <source>
        <dbReference type="Pfam" id="PF16075"/>
    </source>
</evidence>
<keyword evidence="3" id="KW-1185">Reference proteome</keyword>